<dbReference type="OrthoDB" id="7304934at2"/>
<organism evidence="3 4">
    <name type="scientific">Gemmobacter aquatilis</name>
    <dbReference type="NCBI Taxonomy" id="933059"/>
    <lineage>
        <taxon>Bacteria</taxon>
        <taxon>Pseudomonadati</taxon>
        <taxon>Pseudomonadota</taxon>
        <taxon>Alphaproteobacteria</taxon>
        <taxon>Rhodobacterales</taxon>
        <taxon>Paracoccaceae</taxon>
        <taxon>Gemmobacter</taxon>
    </lineage>
</organism>
<evidence type="ECO:0000256" key="2">
    <source>
        <dbReference type="SAM" id="SignalP"/>
    </source>
</evidence>
<evidence type="ECO:0000256" key="1">
    <source>
        <dbReference type="SAM" id="MobiDB-lite"/>
    </source>
</evidence>
<keyword evidence="4" id="KW-1185">Reference proteome</keyword>
<gene>
    <name evidence="3" type="ORF">SAMN04488103_102582</name>
</gene>
<proteinExistence type="predicted"/>
<feature type="compositionally biased region" description="Acidic residues" evidence="1">
    <location>
        <begin position="104"/>
        <end position="113"/>
    </location>
</feature>
<accession>A0A1H8CP21</accession>
<dbReference type="AlphaFoldDB" id="A0A1H8CP21"/>
<evidence type="ECO:0000313" key="3">
    <source>
        <dbReference type="EMBL" id="SEM96745.1"/>
    </source>
</evidence>
<name>A0A1H8CP21_9RHOB</name>
<protein>
    <submittedName>
        <fullName evidence="3">Uncharacterized protein</fullName>
    </submittedName>
</protein>
<dbReference type="EMBL" id="FOCE01000002">
    <property type="protein sequence ID" value="SEM96745.1"/>
    <property type="molecule type" value="Genomic_DNA"/>
</dbReference>
<dbReference type="Proteomes" id="UP000198761">
    <property type="component" value="Unassembled WGS sequence"/>
</dbReference>
<feature type="signal peptide" evidence="2">
    <location>
        <begin position="1"/>
        <end position="17"/>
    </location>
</feature>
<feature type="region of interest" description="Disordered" evidence="1">
    <location>
        <begin position="104"/>
        <end position="130"/>
    </location>
</feature>
<sequence length="130" mass="14437">MRLALAALLLIPLPALAGDPLTAAEFEAYAQGKTLTYAMGGQVFGTEQYLPNRRVRWAFTQDVCKEGWWYEEAGLICFAYDGENDPQCWKFWQDGARLKAQFEGDPEGTELTEVEQTTKPLSCPGPDVGV</sequence>
<dbReference type="RefSeq" id="WP_091298783.1">
    <property type="nucleotide sequence ID" value="NZ_FOCE01000002.1"/>
</dbReference>
<keyword evidence="2" id="KW-0732">Signal</keyword>
<evidence type="ECO:0000313" key="4">
    <source>
        <dbReference type="Proteomes" id="UP000198761"/>
    </source>
</evidence>
<reference evidence="3 4" key="1">
    <citation type="submission" date="2016-10" db="EMBL/GenBank/DDBJ databases">
        <authorList>
            <person name="de Groot N.N."/>
        </authorList>
    </citation>
    <scope>NUCLEOTIDE SEQUENCE [LARGE SCALE GENOMIC DNA]</scope>
    <source>
        <strain evidence="3 4">DSM 3857</strain>
    </source>
</reference>
<dbReference type="STRING" id="933059.SAMN04488103_102582"/>
<feature type="chain" id="PRO_5011737738" evidence="2">
    <location>
        <begin position="18"/>
        <end position="130"/>
    </location>
</feature>